<protein>
    <submittedName>
        <fullName evidence="2">Uncharacterized protein</fullName>
    </submittedName>
</protein>
<reference evidence="2 3" key="1">
    <citation type="journal article" date="2018" name="Nat. Ecol. Evol.">
        <title>Pezizomycetes genomes reveal the molecular basis of ectomycorrhizal truffle lifestyle.</title>
        <authorList>
            <person name="Murat C."/>
            <person name="Payen T."/>
            <person name="Noel B."/>
            <person name="Kuo A."/>
            <person name="Morin E."/>
            <person name="Chen J."/>
            <person name="Kohler A."/>
            <person name="Krizsan K."/>
            <person name="Balestrini R."/>
            <person name="Da Silva C."/>
            <person name="Montanini B."/>
            <person name="Hainaut M."/>
            <person name="Levati E."/>
            <person name="Barry K.W."/>
            <person name="Belfiori B."/>
            <person name="Cichocki N."/>
            <person name="Clum A."/>
            <person name="Dockter R.B."/>
            <person name="Fauchery L."/>
            <person name="Guy J."/>
            <person name="Iotti M."/>
            <person name="Le Tacon F."/>
            <person name="Lindquist E.A."/>
            <person name="Lipzen A."/>
            <person name="Malagnac F."/>
            <person name="Mello A."/>
            <person name="Molinier V."/>
            <person name="Miyauchi S."/>
            <person name="Poulain J."/>
            <person name="Riccioni C."/>
            <person name="Rubini A."/>
            <person name="Sitrit Y."/>
            <person name="Splivallo R."/>
            <person name="Traeger S."/>
            <person name="Wang M."/>
            <person name="Zifcakova L."/>
            <person name="Wipf D."/>
            <person name="Zambonelli A."/>
            <person name="Paolocci F."/>
            <person name="Nowrousian M."/>
            <person name="Ottonello S."/>
            <person name="Baldrian P."/>
            <person name="Spatafora J.W."/>
            <person name="Henrissat B."/>
            <person name="Nagy L.G."/>
            <person name="Aury J.M."/>
            <person name="Wincker P."/>
            <person name="Grigoriev I.V."/>
            <person name="Bonfante P."/>
            <person name="Martin F.M."/>
        </authorList>
    </citation>
    <scope>NUCLEOTIDE SEQUENCE [LARGE SCALE GENOMIC DNA]</scope>
    <source>
        <strain evidence="2 3">CCBAS932</strain>
    </source>
</reference>
<accession>A0A3N4KM98</accession>
<gene>
    <name evidence="2" type="ORF">P167DRAFT_209690</name>
</gene>
<keyword evidence="1" id="KW-0812">Transmembrane</keyword>
<proteinExistence type="predicted"/>
<keyword evidence="1" id="KW-1133">Transmembrane helix</keyword>
<dbReference type="InParanoid" id="A0A3N4KM98"/>
<name>A0A3N4KM98_9PEZI</name>
<organism evidence="2 3">
    <name type="scientific">Morchella conica CCBAS932</name>
    <dbReference type="NCBI Taxonomy" id="1392247"/>
    <lineage>
        <taxon>Eukaryota</taxon>
        <taxon>Fungi</taxon>
        <taxon>Dikarya</taxon>
        <taxon>Ascomycota</taxon>
        <taxon>Pezizomycotina</taxon>
        <taxon>Pezizomycetes</taxon>
        <taxon>Pezizales</taxon>
        <taxon>Morchellaceae</taxon>
        <taxon>Morchella</taxon>
    </lineage>
</organism>
<dbReference type="Proteomes" id="UP000277580">
    <property type="component" value="Unassembled WGS sequence"/>
</dbReference>
<evidence type="ECO:0000313" key="2">
    <source>
        <dbReference type="EMBL" id="RPB11620.1"/>
    </source>
</evidence>
<evidence type="ECO:0000313" key="3">
    <source>
        <dbReference type="Proteomes" id="UP000277580"/>
    </source>
</evidence>
<keyword evidence="3" id="KW-1185">Reference proteome</keyword>
<sequence>MRGMDIYTFLIDHELQCGRRGEEWGMALGWMVGGVISLSGAIARIKDSKIQYGGRIRTRES</sequence>
<keyword evidence="1" id="KW-0472">Membrane</keyword>
<evidence type="ECO:0000256" key="1">
    <source>
        <dbReference type="SAM" id="Phobius"/>
    </source>
</evidence>
<dbReference type="EMBL" id="ML119134">
    <property type="protein sequence ID" value="RPB11620.1"/>
    <property type="molecule type" value="Genomic_DNA"/>
</dbReference>
<dbReference type="AlphaFoldDB" id="A0A3N4KM98"/>
<feature type="transmembrane region" description="Helical" evidence="1">
    <location>
        <begin position="24"/>
        <end position="45"/>
    </location>
</feature>